<feature type="non-terminal residue" evidence="1">
    <location>
        <position position="154"/>
    </location>
</feature>
<sequence>NPTTMPLSTRRPNKPLTLKLTHLLTPLAPLYALPNGSPHPSFPTTLLAYHLLTESQIDAMASWYHQTSPTHRYNSQYPSNMRWDKAFLAKPDPSTMSEEEMGSLLSDKERVDVKRRMVGKFIGLRGCETPIEEVGRRIKFLEDRLERSIRLERE</sequence>
<dbReference type="OrthoDB" id="4156665at2759"/>
<dbReference type="Proteomes" id="UP000800235">
    <property type="component" value="Unassembled WGS sequence"/>
</dbReference>
<proteinExistence type="predicted"/>
<gene>
    <name evidence="1" type="ORF">EJ08DRAFT_568177</name>
</gene>
<accession>A0A9P4NV59</accession>
<feature type="non-terminal residue" evidence="1">
    <location>
        <position position="1"/>
    </location>
</feature>
<evidence type="ECO:0000313" key="2">
    <source>
        <dbReference type="Proteomes" id="UP000800235"/>
    </source>
</evidence>
<reference evidence="1" key="1">
    <citation type="journal article" date="2020" name="Stud. Mycol.">
        <title>101 Dothideomycetes genomes: a test case for predicting lifestyles and emergence of pathogens.</title>
        <authorList>
            <person name="Haridas S."/>
            <person name="Albert R."/>
            <person name="Binder M."/>
            <person name="Bloem J."/>
            <person name="Labutti K."/>
            <person name="Salamov A."/>
            <person name="Andreopoulos B."/>
            <person name="Baker S."/>
            <person name="Barry K."/>
            <person name="Bills G."/>
            <person name="Bluhm B."/>
            <person name="Cannon C."/>
            <person name="Castanera R."/>
            <person name="Culley D."/>
            <person name="Daum C."/>
            <person name="Ezra D."/>
            <person name="Gonzalez J."/>
            <person name="Henrissat B."/>
            <person name="Kuo A."/>
            <person name="Liang C."/>
            <person name="Lipzen A."/>
            <person name="Lutzoni F."/>
            <person name="Magnuson J."/>
            <person name="Mondo S."/>
            <person name="Nolan M."/>
            <person name="Ohm R."/>
            <person name="Pangilinan J."/>
            <person name="Park H.-J."/>
            <person name="Ramirez L."/>
            <person name="Alfaro M."/>
            <person name="Sun H."/>
            <person name="Tritt A."/>
            <person name="Yoshinaga Y."/>
            <person name="Zwiers L.-H."/>
            <person name="Turgeon B."/>
            <person name="Goodwin S."/>
            <person name="Spatafora J."/>
            <person name="Crous P."/>
            <person name="Grigoriev I."/>
        </authorList>
    </citation>
    <scope>NUCLEOTIDE SEQUENCE</scope>
    <source>
        <strain evidence="1">CBS 130266</strain>
    </source>
</reference>
<protein>
    <submittedName>
        <fullName evidence="1">Uncharacterized protein</fullName>
    </submittedName>
</protein>
<dbReference type="EMBL" id="MU007023">
    <property type="protein sequence ID" value="KAF2432879.1"/>
    <property type="molecule type" value="Genomic_DNA"/>
</dbReference>
<dbReference type="AlphaFoldDB" id="A0A9P4NV59"/>
<organism evidence="1 2">
    <name type="scientific">Tothia fuscella</name>
    <dbReference type="NCBI Taxonomy" id="1048955"/>
    <lineage>
        <taxon>Eukaryota</taxon>
        <taxon>Fungi</taxon>
        <taxon>Dikarya</taxon>
        <taxon>Ascomycota</taxon>
        <taxon>Pezizomycotina</taxon>
        <taxon>Dothideomycetes</taxon>
        <taxon>Pleosporomycetidae</taxon>
        <taxon>Venturiales</taxon>
        <taxon>Cylindrosympodiaceae</taxon>
        <taxon>Tothia</taxon>
    </lineage>
</organism>
<evidence type="ECO:0000313" key="1">
    <source>
        <dbReference type="EMBL" id="KAF2432879.1"/>
    </source>
</evidence>
<keyword evidence="2" id="KW-1185">Reference proteome</keyword>
<comment type="caution">
    <text evidence="1">The sequence shown here is derived from an EMBL/GenBank/DDBJ whole genome shotgun (WGS) entry which is preliminary data.</text>
</comment>
<name>A0A9P4NV59_9PEZI</name>